<sequence>MSSLAAAAVFLLSVSEVISQCPPSSGIYLMHDGTCCTNGSYFYDANITGASNSIMCVLPDTDLTNGEWVNVTSGSPVDCSTDPLHCNEVSSPNASISLYINGSITPSDDGWYKCCLPTNCSDPNTNITFANIFRWVQIETIAVDLPSDKTVLPQTYTLHAIKIGQTDHSSFLHAANWYYESGSSSTKLCTGSRASYSCNFMYGNGMSVDYGNGRWDYTLTVTWNGENITSGVLSQSNNNGDHVFRFYLDFGHTNHNPVKRNRDVFVTAPATAPSSLTEVSKTATTITVNWTALESFDANGYVVNVTSDTDTVQTVQVEGSSNNTITLNGLRELTTYSITVRAYQQLLGPASSAISVFTHCLQEEYNGNCYPNESYFWDSAVNELTEAISCVLPDTDLTGTGQWVRVADPNDPVDCNNNSASDPFLCTNVTSPDATINLYLAQKLLADQEGWYKCCLPTDCSDPNTNIIFANIFRFAEIESFTVADLPSDMTVYPQEYKLNCTKIGFNRYGISMSIDSTALVDYTNCNDGSNSCPGTVLVSSSNTIRYTVDITWDGMTVSSGSISQLTTGDQIYQCVLDNPSAVPATAPSSLTEVNKTTTTITVIEIDSVSSIMDTTWAVISWSVPSYIPSDYPIITYEIGYHILKSDNCSMVDDNEIDIQMLQLSNSTNGDTFINITGLNDSTCYIFGVRAYIDNGYSKWRVIANETLSEPPPPTTTSRSSIGVVIGVTFSILLLIVAAGAVFGVVVFIRFKRLKYAQIKKEESGNNEIELLSANKKDSSVYSAVHNEDIIPPVYEPTYTDIDTLKVSPPTVYNTPKFDPKIPLTLPVSVDELGTHVATCHSNGFDEQYENLSNPHSKRCTIGHHDDNRIILKPNPNLDMCEREYINASYIDGYSSSNKFIASQGPMKKTLVDFWRLIWQEKPVSIVMVTNLKEGTKSKCEQYWPNKSEEFGPFTVMLISQQVYPDFVIRQLNVKIQDGSNDSHTLTQYHLTSWPDHGVPDYATPLMSLHKQVMATWSPSKGPILVHCSAGVGRTGTFIAIDIALEQAKREGVVDIAGIVNRLRQQRMKMVQTLDQYVFLHDAVLEAIICGETKIPTDKYQTKLQELKEIDSSTGCSGLQSQFDLLSQVTPDPDDVFTNTAKAYPAKNRSSKFLPVELFLVPLQEANGYINASFISGFHEKRAFIIAQNWPQDGVVREPRTVLQVIDDVIHRQQKIGGGPVVVHCSDTVSRSGVYCSVSIGLEQCKAEGVVDVFQVTKAVRRSKPGAVTTLEQYTSIYDVIDMYLQMNSISCKQWK</sequence>
<dbReference type="Pfam" id="PF00102">
    <property type="entry name" value="Y_phosphatase"/>
    <property type="match status" value="3"/>
</dbReference>
<keyword evidence="6" id="KW-0904">Protein phosphatase</keyword>
<evidence type="ECO:0000259" key="13">
    <source>
        <dbReference type="PROSITE" id="PS50853"/>
    </source>
</evidence>
<dbReference type="PANTHER" id="PTHR19134">
    <property type="entry name" value="RECEPTOR-TYPE TYROSINE-PROTEIN PHOSPHATASE"/>
    <property type="match status" value="1"/>
</dbReference>
<feature type="chain" id="PRO_5010858070" description="protein-tyrosine-phosphatase" evidence="10">
    <location>
        <begin position="20"/>
        <end position="1296"/>
    </location>
</feature>
<feature type="domain" description="Fibronectin type-III" evidence="13">
    <location>
        <begin position="272"/>
        <end position="363"/>
    </location>
</feature>
<evidence type="ECO:0000259" key="12">
    <source>
        <dbReference type="PROSITE" id="PS50056"/>
    </source>
</evidence>
<dbReference type="STRING" id="400682.A0A1X7TQE1"/>
<dbReference type="InterPro" id="IPR029021">
    <property type="entry name" value="Prot-tyrosine_phosphatase-like"/>
</dbReference>
<evidence type="ECO:0000259" key="11">
    <source>
        <dbReference type="PROSITE" id="PS50055"/>
    </source>
</evidence>
<evidence type="ECO:0000256" key="4">
    <source>
        <dbReference type="ARBA" id="ARBA00022729"/>
    </source>
</evidence>
<dbReference type="PROSITE" id="PS50055">
    <property type="entry name" value="TYR_PHOSPHATASE_PTP"/>
    <property type="match status" value="2"/>
</dbReference>
<evidence type="ECO:0000256" key="1">
    <source>
        <dbReference type="ARBA" id="ARBA00004167"/>
    </source>
</evidence>
<evidence type="ECO:0000256" key="6">
    <source>
        <dbReference type="ARBA" id="ARBA00022912"/>
    </source>
</evidence>
<evidence type="ECO:0000256" key="10">
    <source>
        <dbReference type="SAM" id="SignalP"/>
    </source>
</evidence>
<dbReference type="PROSITE" id="PS50853">
    <property type="entry name" value="FN3"/>
    <property type="match status" value="2"/>
</dbReference>
<dbReference type="CDD" id="cd00047">
    <property type="entry name" value="PTPc"/>
    <property type="match status" value="2"/>
</dbReference>
<dbReference type="PROSITE" id="PS50056">
    <property type="entry name" value="TYR_PHOSPHATASE_2"/>
    <property type="match status" value="2"/>
</dbReference>
<feature type="signal peptide" evidence="10">
    <location>
        <begin position="1"/>
        <end position="19"/>
    </location>
</feature>
<dbReference type="InterPro" id="IPR036116">
    <property type="entry name" value="FN3_sf"/>
</dbReference>
<reference evidence="14" key="1">
    <citation type="submission" date="2017-05" db="UniProtKB">
        <authorList>
            <consortium name="EnsemblMetazoa"/>
        </authorList>
    </citation>
    <scope>IDENTIFICATION</scope>
</reference>
<keyword evidence="5" id="KW-0378">Hydrolase</keyword>
<dbReference type="InterPro" id="IPR013783">
    <property type="entry name" value="Ig-like_fold"/>
</dbReference>
<comment type="subcellular location">
    <subcellularLocation>
        <location evidence="1">Membrane</location>
        <topology evidence="1">Single-pass membrane protein</topology>
    </subcellularLocation>
</comment>
<evidence type="ECO:0000256" key="5">
    <source>
        <dbReference type="ARBA" id="ARBA00022801"/>
    </source>
</evidence>
<feature type="domain" description="Tyrosine-protein phosphatase" evidence="11">
    <location>
        <begin position="855"/>
        <end position="1087"/>
    </location>
</feature>
<accession>A0A1X7TQE1</accession>
<dbReference type="Pfam" id="PF00041">
    <property type="entry name" value="fn3"/>
    <property type="match status" value="1"/>
</dbReference>
<dbReference type="SMART" id="SM00060">
    <property type="entry name" value="FN3"/>
    <property type="match status" value="2"/>
</dbReference>
<dbReference type="InterPro" id="IPR016130">
    <property type="entry name" value="Tyr_Pase_AS"/>
</dbReference>
<comment type="catalytic activity">
    <reaction evidence="8">
        <text>O-phospho-L-tyrosyl-[protein] + H2O = L-tyrosyl-[protein] + phosphate</text>
        <dbReference type="Rhea" id="RHEA:10684"/>
        <dbReference type="Rhea" id="RHEA-COMP:10136"/>
        <dbReference type="Rhea" id="RHEA-COMP:20101"/>
        <dbReference type="ChEBI" id="CHEBI:15377"/>
        <dbReference type="ChEBI" id="CHEBI:43474"/>
        <dbReference type="ChEBI" id="CHEBI:46858"/>
        <dbReference type="ChEBI" id="CHEBI:61978"/>
        <dbReference type="EC" id="3.1.3.48"/>
    </reaction>
</comment>
<keyword evidence="7 9" id="KW-0472">Membrane</keyword>
<keyword evidence="9" id="KW-1133">Transmembrane helix</keyword>
<dbReference type="PRINTS" id="PR00700">
    <property type="entry name" value="PRTYPHPHTASE"/>
</dbReference>
<dbReference type="OrthoDB" id="10253954at2759"/>
<keyword evidence="9" id="KW-0812">Transmembrane</keyword>
<feature type="domain" description="Fibronectin type-III" evidence="13">
    <location>
        <begin position="603"/>
        <end position="712"/>
    </location>
</feature>
<comment type="similarity">
    <text evidence="2">Belongs to the protein-tyrosine phosphatase family.</text>
</comment>
<dbReference type="eggNOG" id="KOG4228">
    <property type="taxonomic scope" value="Eukaryota"/>
</dbReference>
<dbReference type="EC" id="3.1.3.48" evidence="3"/>
<evidence type="ECO:0000256" key="2">
    <source>
        <dbReference type="ARBA" id="ARBA00009580"/>
    </source>
</evidence>
<dbReference type="PROSITE" id="PS00383">
    <property type="entry name" value="TYR_PHOSPHATASE_1"/>
    <property type="match status" value="1"/>
</dbReference>
<protein>
    <recommendedName>
        <fullName evidence="3">protein-tyrosine-phosphatase</fullName>
        <ecNumber evidence="3">3.1.3.48</ecNumber>
    </recommendedName>
</protein>
<dbReference type="InterPro" id="IPR003595">
    <property type="entry name" value="Tyr_Pase_cat"/>
</dbReference>
<dbReference type="InterPro" id="IPR000242">
    <property type="entry name" value="PTP_cat"/>
</dbReference>
<dbReference type="InterPro" id="IPR050348">
    <property type="entry name" value="Protein-Tyr_Phosphatase"/>
</dbReference>
<dbReference type="SMART" id="SM00404">
    <property type="entry name" value="PTPc_motif"/>
    <property type="match status" value="2"/>
</dbReference>
<evidence type="ECO:0000256" key="7">
    <source>
        <dbReference type="ARBA" id="ARBA00023136"/>
    </source>
</evidence>
<feature type="domain" description="Tyrosine specific protein phosphatases" evidence="12">
    <location>
        <begin position="1200"/>
        <end position="1275"/>
    </location>
</feature>
<dbReference type="PANTHER" id="PTHR19134:SF562">
    <property type="entry name" value="PROTEIN-TYROSINE-PHOSPHATASE"/>
    <property type="match status" value="1"/>
</dbReference>
<dbReference type="SUPFAM" id="SSF49265">
    <property type="entry name" value="Fibronectin type III"/>
    <property type="match status" value="1"/>
</dbReference>
<dbReference type="InParanoid" id="A0A1X7TQE1"/>
<evidence type="ECO:0000256" key="8">
    <source>
        <dbReference type="ARBA" id="ARBA00051722"/>
    </source>
</evidence>
<keyword evidence="4 10" id="KW-0732">Signal</keyword>
<feature type="domain" description="Tyrosine-protein phosphatase" evidence="11">
    <location>
        <begin position="1175"/>
        <end position="1284"/>
    </location>
</feature>
<organism evidence="14">
    <name type="scientific">Amphimedon queenslandica</name>
    <name type="common">Sponge</name>
    <dbReference type="NCBI Taxonomy" id="400682"/>
    <lineage>
        <taxon>Eukaryota</taxon>
        <taxon>Metazoa</taxon>
        <taxon>Porifera</taxon>
        <taxon>Demospongiae</taxon>
        <taxon>Heteroscleromorpha</taxon>
        <taxon>Haplosclerida</taxon>
        <taxon>Niphatidae</taxon>
        <taxon>Amphimedon</taxon>
    </lineage>
</organism>
<evidence type="ECO:0000313" key="14">
    <source>
        <dbReference type="EnsemblMetazoa" id="Aqu2.1.17164_001"/>
    </source>
</evidence>
<evidence type="ECO:0000256" key="9">
    <source>
        <dbReference type="SAM" id="Phobius"/>
    </source>
</evidence>
<dbReference type="InterPro" id="IPR003961">
    <property type="entry name" value="FN3_dom"/>
</dbReference>
<dbReference type="SMART" id="SM00194">
    <property type="entry name" value="PTPc"/>
    <property type="match status" value="2"/>
</dbReference>
<proteinExistence type="inferred from homology"/>
<feature type="domain" description="Tyrosine specific protein phosphatases" evidence="12">
    <location>
        <begin position="1000"/>
        <end position="1078"/>
    </location>
</feature>
<dbReference type="Gene3D" id="2.60.40.10">
    <property type="entry name" value="Immunoglobulins"/>
    <property type="match status" value="2"/>
</dbReference>
<name>A0A1X7TQE1_AMPQE</name>
<dbReference type="InterPro" id="IPR000387">
    <property type="entry name" value="Tyr_Pase_dom"/>
</dbReference>
<dbReference type="EnsemblMetazoa" id="Aqu2.1.17164_001">
    <property type="protein sequence ID" value="Aqu2.1.17164_001"/>
    <property type="gene ID" value="Aqu2.1.17164"/>
</dbReference>
<dbReference type="SUPFAM" id="SSF52799">
    <property type="entry name" value="(Phosphotyrosine protein) phosphatases II"/>
    <property type="match status" value="2"/>
</dbReference>
<dbReference type="FunFam" id="3.90.190.10:FF:000185">
    <property type="entry name" value="Predicted protein"/>
    <property type="match status" value="1"/>
</dbReference>
<dbReference type="CDD" id="cd00063">
    <property type="entry name" value="FN3"/>
    <property type="match status" value="2"/>
</dbReference>
<evidence type="ECO:0000256" key="3">
    <source>
        <dbReference type="ARBA" id="ARBA00013064"/>
    </source>
</evidence>
<dbReference type="GO" id="GO:0016020">
    <property type="term" value="C:membrane"/>
    <property type="evidence" value="ECO:0007669"/>
    <property type="project" value="UniProtKB-SubCell"/>
</dbReference>
<dbReference type="Gene3D" id="3.90.190.10">
    <property type="entry name" value="Protein tyrosine phosphatase superfamily"/>
    <property type="match status" value="3"/>
</dbReference>
<feature type="transmembrane region" description="Helical" evidence="9">
    <location>
        <begin position="722"/>
        <end position="751"/>
    </location>
</feature>
<dbReference type="GO" id="GO:0004725">
    <property type="term" value="F:protein tyrosine phosphatase activity"/>
    <property type="evidence" value="ECO:0007669"/>
    <property type="project" value="UniProtKB-EC"/>
</dbReference>